<dbReference type="EMBL" id="LR796272">
    <property type="protein sequence ID" value="CAB4132775.1"/>
    <property type="molecule type" value="Genomic_DNA"/>
</dbReference>
<name>A0A6J5LFD1_9CAUD</name>
<proteinExistence type="predicted"/>
<accession>A0A6J5LFD1</accession>
<feature type="compositionally biased region" description="Low complexity" evidence="1">
    <location>
        <begin position="403"/>
        <end position="413"/>
    </location>
</feature>
<sequence>MSDVAAGSNAALQLQQNMAAAPDVQQAQANKMQEQQLILQQNKDKIQQDAATLQKTRLANIVSETDFKSSEESKVKLQQLIETPEAKDALLKNDKIAFMNLVLPIQLAAGDSVNASNTIKTISELEFKKVQTDLKQHEKNRETFGNALASVRAANETQMPDIIAKMPEEMKAAIKSQVPGFFEEKDTKLQKAQLEALVANGSNKNDMATNEMRLKLLDGQIQVKEEMLKIQQQIFENKKLTGNTKEDRTEERQYAQARRDASRIDSLYKKPLEEAEAEFKKATEEDSKSRLFGFVGSKIERASSDEDKAALKSTKAWRRLQDLQKDIIGQKLDALEGMPEGKEKDRLFEAYNRQIRKIDGVIEPTPLSERSEVAKPVSGSPLPPGLPVKSSAPEAVKDKVMTAPGAPQAAAKASSVTSNKLTAEQQGIVDKANAAIKAGADPEKVKERLKQAKIPGY</sequence>
<evidence type="ECO:0000256" key="1">
    <source>
        <dbReference type="SAM" id="MobiDB-lite"/>
    </source>
</evidence>
<gene>
    <name evidence="2" type="ORF">UFOVP251_4</name>
</gene>
<feature type="region of interest" description="Disordered" evidence="1">
    <location>
        <begin position="241"/>
        <end position="260"/>
    </location>
</feature>
<organism evidence="2">
    <name type="scientific">uncultured Caudovirales phage</name>
    <dbReference type="NCBI Taxonomy" id="2100421"/>
    <lineage>
        <taxon>Viruses</taxon>
        <taxon>Duplodnaviria</taxon>
        <taxon>Heunggongvirae</taxon>
        <taxon>Uroviricota</taxon>
        <taxon>Caudoviricetes</taxon>
        <taxon>Peduoviridae</taxon>
        <taxon>Maltschvirus</taxon>
        <taxon>Maltschvirus maltsch</taxon>
    </lineage>
</organism>
<protein>
    <submittedName>
        <fullName evidence="2">Uncharacterized protein</fullName>
    </submittedName>
</protein>
<feature type="region of interest" description="Disordered" evidence="1">
    <location>
        <begin position="367"/>
        <end position="426"/>
    </location>
</feature>
<feature type="compositionally biased region" description="Polar residues" evidence="1">
    <location>
        <begin position="414"/>
        <end position="425"/>
    </location>
</feature>
<reference evidence="2" key="1">
    <citation type="submission" date="2020-04" db="EMBL/GenBank/DDBJ databases">
        <authorList>
            <person name="Chiriac C."/>
            <person name="Salcher M."/>
            <person name="Ghai R."/>
            <person name="Kavagutti S V."/>
        </authorList>
    </citation>
    <scope>NUCLEOTIDE SEQUENCE</scope>
</reference>
<evidence type="ECO:0000313" key="2">
    <source>
        <dbReference type="EMBL" id="CAB4132775.1"/>
    </source>
</evidence>